<protein>
    <recommendedName>
        <fullName evidence="1">5-oxoprolinase subunit A</fullName>
        <shortName evidence="1">5-OPase subunit A</shortName>
        <ecNumber evidence="1">3.5.2.9</ecNumber>
    </recommendedName>
    <alternativeName>
        <fullName evidence="1">5-oxoprolinase (ATP-hydrolyzing) subunit A</fullName>
    </alternativeName>
</protein>
<dbReference type="InterPro" id="IPR011330">
    <property type="entry name" value="Glyco_hydro/deAcase_b/a-brl"/>
</dbReference>
<reference evidence="2" key="1">
    <citation type="submission" date="2021-01" db="EMBL/GenBank/DDBJ databases">
        <title>Genomic Encyclopedia of Type Strains, Phase IV (KMG-IV): sequencing the most valuable type-strain genomes for metagenomic binning, comparative biology and taxonomic classification.</title>
        <authorList>
            <person name="Goeker M."/>
        </authorList>
    </citation>
    <scope>NUCLEOTIDE SEQUENCE</scope>
    <source>
        <strain evidence="2">DSM 21943</strain>
    </source>
</reference>
<comment type="similarity">
    <text evidence="1">Belongs to the LamB/PxpA family.</text>
</comment>
<dbReference type="EC" id="3.5.2.9" evidence="1"/>
<comment type="function">
    <text evidence="1">Catalyzes the cleavage of 5-oxoproline to form L-glutamate coupled to the hydrolysis of ATP to ADP and inorganic phosphate.</text>
</comment>
<gene>
    <name evidence="1" type="primary">pxpA</name>
    <name evidence="2" type="ORF">JOC54_002792</name>
</gene>
<dbReference type="NCBIfam" id="NF003814">
    <property type="entry name" value="PRK05406.1-3"/>
    <property type="match status" value="1"/>
</dbReference>
<comment type="catalytic activity">
    <reaction evidence="1">
        <text>5-oxo-L-proline + ATP + 2 H2O = L-glutamate + ADP + phosphate + H(+)</text>
        <dbReference type="Rhea" id="RHEA:10348"/>
        <dbReference type="ChEBI" id="CHEBI:15377"/>
        <dbReference type="ChEBI" id="CHEBI:15378"/>
        <dbReference type="ChEBI" id="CHEBI:29985"/>
        <dbReference type="ChEBI" id="CHEBI:30616"/>
        <dbReference type="ChEBI" id="CHEBI:43474"/>
        <dbReference type="ChEBI" id="CHEBI:58402"/>
        <dbReference type="ChEBI" id="CHEBI:456216"/>
        <dbReference type="EC" id="3.5.2.9"/>
    </reaction>
</comment>
<dbReference type="SUPFAM" id="SSF88713">
    <property type="entry name" value="Glycoside hydrolase/deacetylase"/>
    <property type="match status" value="1"/>
</dbReference>
<dbReference type="EMBL" id="JAFBCV010000008">
    <property type="protein sequence ID" value="MBM7839512.1"/>
    <property type="molecule type" value="Genomic_DNA"/>
</dbReference>
<keyword evidence="1" id="KW-0547">Nucleotide-binding</keyword>
<evidence type="ECO:0000256" key="1">
    <source>
        <dbReference type="HAMAP-Rule" id="MF_00691"/>
    </source>
</evidence>
<evidence type="ECO:0000313" key="2">
    <source>
        <dbReference type="EMBL" id="MBM7839512.1"/>
    </source>
</evidence>
<dbReference type="Proteomes" id="UP001179280">
    <property type="component" value="Unassembled WGS sequence"/>
</dbReference>
<name>A0ABS2SVI5_9BACI</name>
<dbReference type="PANTHER" id="PTHR30292:SF0">
    <property type="entry name" value="5-OXOPROLINASE SUBUNIT A"/>
    <property type="match status" value="1"/>
</dbReference>
<dbReference type="PANTHER" id="PTHR30292">
    <property type="entry name" value="UNCHARACTERIZED PROTEIN YBGL-RELATED"/>
    <property type="match status" value="1"/>
</dbReference>
<dbReference type="HAMAP" id="MF_00691">
    <property type="entry name" value="PxpA"/>
    <property type="match status" value="1"/>
</dbReference>
<dbReference type="Pfam" id="PF03746">
    <property type="entry name" value="LamB_YcsF"/>
    <property type="match status" value="1"/>
</dbReference>
<dbReference type="Gene3D" id="3.20.20.370">
    <property type="entry name" value="Glycoside hydrolase/deacetylase"/>
    <property type="match status" value="1"/>
</dbReference>
<proteinExistence type="inferred from homology"/>
<comment type="caution">
    <text evidence="2">The sequence shown here is derived from an EMBL/GenBank/DDBJ whole genome shotgun (WGS) entry which is preliminary data.</text>
</comment>
<sequence>MSYSIDLNSDVGESYGVYALGNDEALMPLISSANIACGFHAGDPRVMRKTIQLALEHQVAIGAHPGLPDLNGFGRREMAITPEEAYELIIYQLGALQALTKAEGGVVRHVKPHGALYNMAAANSELAHGIAKAIYAVDSALIVYGLSGSALLQAGKEIGLQTASEVFADRTYQRDGSLTKRSEVNAQISDPNQASEQVIKMVTEGEVQTLDGQTHSIQADTVCIHGDGLHAVAFAQSVRQRLLAKEISIEAIRKKLKTGGEANA</sequence>
<comment type="subunit">
    <text evidence="1">Forms a complex composed of PxpA, PxpB and PxpC.</text>
</comment>
<accession>A0ABS2SVI5</accession>
<keyword evidence="1" id="KW-0378">Hydrolase</keyword>
<dbReference type="InterPro" id="IPR005501">
    <property type="entry name" value="LamB/YcsF/PxpA-like"/>
</dbReference>
<keyword evidence="3" id="KW-1185">Reference proteome</keyword>
<dbReference type="CDD" id="cd10787">
    <property type="entry name" value="LamB_YcsF_like"/>
    <property type="match status" value="1"/>
</dbReference>
<evidence type="ECO:0000313" key="3">
    <source>
        <dbReference type="Proteomes" id="UP001179280"/>
    </source>
</evidence>
<dbReference type="RefSeq" id="WP_204466744.1">
    <property type="nucleotide sequence ID" value="NZ_JAFBCV010000008.1"/>
</dbReference>
<dbReference type="NCBIfam" id="NF003816">
    <property type="entry name" value="PRK05406.1-5"/>
    <property type="match status" value="1"/>
</dbReference>
<organism evidence="2 3">
    <name type="scientific">Shouchella xiaoxiensis</name>
    <dbReference type="NCBI Taxonomy" id="766895"/>
    <lineage>
        <taxon>Bacteria</taxon>
        <taxon>Bacillati</taxon>
        <taxon>Bacillota</taxon>
        <taxon>Bacilli</taxon>
        <taxon>Bacillales</taxon>
        <taxon>Bacillaceae</taxon>
        <taxon>Shouchella</taxon>
    </lineage>
</organism>
<keyword evidence="1" id="KW-0067">ATP-binding</keyword>